<dbReference type="EMBL" id="ML987190">
    <property type="protein sequence ID" value="KAF2254162.1"/>
    <property type="molecule type" value="Genomic_DNA"/>
</dbReference>
<accession>A0A6A6IW52</accession>
<keyword evidence="2" id="KW-1185">Reference proteome</keyword>
<name>A0A6A6IW52_9PLEO</name>
<dbReference type="RefSeq" id="XP_033689166.1">
    <property type="nucleotide sequence ID" value="XM_033827776.1"/>
</dbReference>
<evidence type="ECO:0000313" key="1">
    <source>
        <dbReference type="EMBL" id="KAF2254162.1"/>
    </source>
</evidence>
<reference evidence="1" key="1">
    <citation type="journal article" date="2020" name="Stud. Mycol.">
        <title>101 Dothideomycetes genomes: a test case for predicting lifestyles and emergence of pathogens.</title>
        <authorList>
            <person name="Haridas S."/>
            <person name="Albert R."/>
            <person name="Binder M."/>
            <person name="Bloem J."/>
            <person name="Labutti K."/>
            <person name="Salamov A."/>
            <person name="Andreopoulos B."/>
            <person name="Baker S."/>
            <person name="Barry K."/>
            <person name="Bills G."/>
            <person name="Bluhm B."/>
            <person name="Cannon C."/>
            <person name="Castanera R."/>
            <person name="Culley D."/>
            <person name="Daum C."/>
            <person name="Ezra D."/>
            <person name="Gonzalez J."/>
            <person name="Henrissat B."/>
            <person name="Kuo A."/>
            <person name="Liang C."/>
            <person name="Lipzen A."/>
            <person name="Lutzoni F."/>
            <person name="Magnuson J."/>
            <person name="Mondo S."/>
            <person name="Nolan M."/>
            <person name="Ohm R."/>
            <person name="Pangilinan J."/>
            <person name="Park H.-J."/>
            <person name="Ramirez L."/>
            <person name="Alfaro M."/>
            <person name="Sun H."/>
            <person name="Tritt A."/>
            <person name="Yoshinaga Y."/>
            <person name="Zwiers L.-H."/>
            <person name="Turgeon B."/>
            <person name="Goodwin S."/>
            <person name="Spatafora J."/>
            <person name="Crous P."/>
            <person name="Grigoriev I."/>
        </authorList>
    </citation>
    <scope>NUCLEOTIDE SEQUENCE</scope>
    <source>
        <strain evidence="1">CBS 122368</strain>
    </source>
</reference>
<organism evidence="1 2">
    <name type="scientific">Trematosphaeria pertusa</name>
    <dbReference type="NCBI Taxonomy" id="390896"/>
    <lineage>
        <taxon>Eukaryota</taxon>
        <taxon>Fungi</taxon>
        <taxon>Dikarya</taxon>
        <taxon>Ascomycota</taxon>
        <taxon>Pezizomycotina</taxon>
        <taxon>Dothideomycetes</taxon>
        <taxon>Pleosporomycetidae</taxon>
        <taxon>Pleosporales</taxon>
        <taxon>Massarineae</taxon>
        <taxon>Trematosphaeriaceae</taxon>
        <taxon>Trematosphaeria</taxon>
    </lineage>
</organism>
<proteinExistence type="predicted"/>
<dbReference type="AlphaFoldDB" id="A0A6A6IW52"/>
<protein>
    <submittedName>
        <fullName evidence="1">Uncharacterized protein</fullName>
    </submittedName>
</protein>
<gene>
    <name evidence="1" type="ORF">BU26DRAFT_514165</name>
</gene>
<evidence type="ECO:0000313" key="2">
    <source>
        <dbReference type="Proteomes" id="UP000800094"/>
    </source>
</evidence>
<dbReference type="GeneID" id="54581106"/>
<dbReference type="Proteomes" id="UP000800094">
    <property type="component" value="Unassembled WGS sequence"/>
</dbReference>
<dbReference type="OrthoDB" id="5412283at2759"/>
<sequence>MLALQSLPASRSLPSKRGNPALFNDLLSLNSAIFSGNFDTARIRPLLDAVLNKEPDEVIWDAVYDAVTESTPPPRPASSIQQTPWLHNTGSFANSTEHRKYVDGVLREELGQLYVEVPGFFEAYFGSVPGLELVAQAVFDKCKEGDNPLYREESGCQGRNGSLM</sequence>